<dbReference type="Proteomes" id="UP000266673">
    <property type="component" value="Unassembled WGS sequence"/>
</dbReference>
<keyword evidence="2" id="KW-1185">Reference proteome</keyword>
<evidence type="ECO:0000313" key="1">
    <source>
        <dbReference type="EMBL" id="RIB27943.1"/>
    </source>
</evidence>
<name>A0A397W6M6_9GLOM</name>
<protein>
    <submittedName>
        <fullName evidence="1">Uncharacterized protein</fullName>
    </submittedName>
</protein>
<proteinExistence type="predicted"/>
<reference evidence="1 2" key="1">
    <citation type="submission" date="2018-06" db="EMBL/GenBank/DDBJ databases">
        <title>Comparative genomics reveals the genomic features of Rhizophagus irregularis, R. cerebriforme, R. diaphanum and Gigaspora rosea, and their symbiotic lifestyle signature.</title>
        <authorList>
            <person name="Morin E."/>
            <person name="San Clemente H."/>
            <person name="Chen E.C.H."/>
            <person name="De La Providencia I."/>
            <person name="Hainaut M."/>
            <person name="Kuo A."/>
            <person name="Kohler A."/>
            <person name="Murat C."/>
            <person name="Tang N."/>
            <person name="Roy S."/>
            <person name="Loubradou J."/>
            <person name="Henrissat B."/>
            <person name="Grigoriev I.V."/>
            <person name="Corradi N."/>
            <person name="Roux C."/>
            <person name="Martin F.M."/>
        </authorList>
    </citation>
    <scope>NUCLEOTIDE SEQUENCE [LARGE SCALE GENOMIC DNA]</scope>
    <source>
        <strain evidence="1 2">DAOM 194757</strain>
    </source>
</reference>
<evidence type="ECO:0000313" key="2">
    <source>
        <dbReference type="Proteomes" id="UP000266673"/>
    </source>
</evidence>
<dbReference type="EMBL" id="QKWP01000082">
    <property type="protein sequence ID" value="RIB27943.1"/>
    <property type="molecule type" value="Genomic_DNA"/>
</dbReference>
<comment type="caution">
    <text evidence="1">The sequence shown here is derived from an EMBL/GenBank/DDBJ whole genome shotgun (WGS) entry which is preliminary data.</text>
</comment>
<accession>A0A397W6M6</accession>
<gene>
    <name evidence="1" type="ORF">C2G38_2159243</name>
</gene>
<sequence>MAKYSTTQQLQKKQLNTLSQKCATRLLDMLAKIYQARHRYSSIIQTSSDGKNSIKDNSKNIVKDNSKINEAMDASKTVKDSLEHATESFLKL</sequence>
<dbReference type="AlphaFoldDB" id="A0A397W6M6"/>
<organism evidence="1 2">
    <name type="scientific">Gigaspora rosea</name>
    <dbReference type="NCBI Taxonomy" id="44941"/>
    <lineage>
        <taxon>Eukaryota</taxon>
        <taxon>Fungi</taxon>
        <taxon>Fungi incertae sedis</taxon>
        <taxon>Mucoromycota</taxon>
        <taxon>Glomeromycotina</taxon>
        <taxon>Glomeromycetes</taxon>
        <taxon>Diversisporales</taxon>
        <taxon>Gigasporaceae</taxon>
        <taxon>Gigaspora</taxon>
    </lineage>
</organism>